<dbReference type="Pfam" id="PF08244">
    <property type="entry name" value="Glyco_hydro_32C"/>
    <property type="match status" value="1"/>
</dbReference>
<dbReference type="InterPro" id="IPR050551">
    <property type="entry name" value="Fructan_Metab_Enzymes"/>
</dbReference>
<evidence type="ECO:0000256" key="12">
    <source>
        <dbReference type="SAM" id="Phobius"/>
    </source>
</evidence>
<dbReference type="GO" id="GO:0005975">
    <property type="term" value="P:carbohydrate metabolic process"/>
    <property type="evidence" value="ECO:0007669"/>
    <property type="project" value="InterPro"/>
</dbReference>
<keyword evidence="9" id="KW-0325">Glycoprotein</keyword>
<evidence type="ECO:0000259" key="14">
    <source>
        <dbReference type="Pfam" id="PF08244"/>
    </source>
</evidence>
<dbReference type="SUPFAM" id="SSF75005">
    <property type="entry name" value="Arabinanase/levansucrase/invertase"/>
    <property type="match status" value="1"/>
</dbReference>
<feature type="domain" description="Glycosyl hydrolase family 32 C-terminal" evidence="14">
    <location>
        <begin position="449"/>
        <end position="640"/>
    </location>
</feature>
<keyword evidence="12" id="KW-0812">Transmembrane</keyword>
<feature type="domain" description="Beta-fructofuranosidase N-terminal" evidence="15">
    <location>
        <begin position="23"/>
        <end position="120"/>
    </location>
</feature>
<dbReference type="FunFam" id="2.60.120.560:FF:000002">
    <property type="entry name" value="Beta-fructofuranosidase, insoluble isoenzyme CWINV1"/>
    <property type="match status" value="1"/>
</dbReference>
<evidence type="ECO:0000256" key="11">
    <source>
        <dbReference type="RuleBase" id="RU362110"/>
    </source>
</evidence>
<dbReference type="SMR" id="A0A0A0KKK0"/>
<dbReference type="OrthoDB" id="202537at2759"/>
<dbReference type="InterPro" id="IPR013320">
    <property type="entry name" value="ConA-like_dom_sf"/>
</dbReference>
<evidence type="ECO:0000256" key="10">
    <source>
        <dbReference type="ARBA" id="ARBA00023295"/>
    </source>
</evidence>
<sequence length="685" mass="77021">MVTFNHFPTFFASGHHPENLPFYSPLPGDPLQSPSIQRRPVKRTLLISSGFFLVCLLVAIIVQNNVDFVATFPGLSFLSSKSPEILPPVSRGVSEGVSEKANRHFIGQNLAYFPWNNSMLSWQRTAFHFQPEENWMNDPNGPLYYNGWYHFFYQYNPRAAVWGNIVWGHAVSTDLIHWLHLPLALVPDQWYDINGVWTGSATILPDGRIMMLYTGSTKEHVQVQNLAYPANLSDPLLIDWVKFSGNPVLVPPPGIDFRDFRDPTTAWFTSEGKWRIAIGSKVNRTGISLVYDTEDFKHFQLLDNLLCAVAGTGMWECLDFFPVSKDGKIGLDTSVNGPDVKHVVKTSLDDDRHDYYSLGTYDEKTATWVPDNPKIDVGIGLRYDYGLFYASKSFFDHKKGRRVLWGWIGEADSEYADVQKGWASLQGIPRTVLFDNKTGTNLLQWPVEEIENLRQRSHAFHNLVIHPGSVVPLEVGSSTQLDIFAEFELDKEAVAKAIETNVEFSCQRRGGAAIRGALGPFGLLVLADETLSEHTPVYFYVAKGQNGTLKTFFCTDESRSSEANDVYKPIYGSSVPVLEGEKFSLRILVDHSVVESFAQGGRTCITSRVYPTKAIYGAARLFVFNNAKDTNITASLTIWQMNPAFIRPYHPGGDHDSSKSCVVLLPIYLFLLVSLLHLIKWDVQV</sequence>
<dbReference type="Proteomes" id="UP000029981">
    <property type="component" value="Chromosome 5"/>
</dbReference>
<reference evidence="16 17" key="1">
    <citation type="journal article" date="2009" name="Nat. Genet.">
        <title>The genome of the cucumber, Cucumis sativus L.</title>
        <authorList>
            <person name="Huang S."/>
            <person name="Li R."/>
            <person name="Zhang Z."/>
            <person name="Li L."/>
            <person name="Gu X."/>
            <person name="Fan W."/>
            <person name="Lucas W.J."/>
            <person name="Wang X."/>
            <person name="Xie B."/>
            <person name="Ni P."/>
            <person name="Ren Y."/>
            <person name="Zhu H."/>
            <person name="Li J."/>
            <person name="Lin K."/>
            <person name="Jin W."/>
            <person name="Fei Z."/>
            <person name="Li G."/>
            <person name="Staub J."/>
            <person name="Kilian A."/>
            <person name="van der Vossen E.A."/>
            <person name="Wu Y."/>
            <person name="Guo J."/>
            <person name="He J."/>
            <person name="Jia Z."/>
            <person name="Ren Y."/>
            <person name="Tian G."/>
            <person name="Lu Y."/>
            <person name="Ruan J."/>
            <person name="Qian W."/>
            <person name="Wang M."/>
            <person name="Huang Q."/>
            <person name="Li B."/>
            <person name="Xuan Z."/>
            <person name="Cao J."/>
            <person name="Asan"/>
            <person name="Wu Z."/>
            <person name="Zhang J."/>
            <person name="Cai Q."/>
            <person name="Bai Y."/>
            <person name="Zhao B."/>
            <person name="Han Y."/>
            <person name="Li Y."/>
            <person name="Li X."/>
            <person name="Wang S."/>
            <person name="Shi Q."/>
            <person name="Liu S."/>
            <person name="Cho W.K."/>
            <person name="Kim J.Y."/>
            <person name="Xu Y."/>
            <person name="Heller-Uszynska K."/>
            <person name="Miao H."/>
            <person name="Cheng Z."/>
            <person name="Zhang S."/>
            <person name="Wu J."/>
            <person name="Yang Y."/>
            <person name="Kang H."/>
            <person name="Li M."/>
            <person name="Liang H."/>
            <person name="Ren X."/>
            <person name="Shi Z."/>
            <person name="Wen M."/>
            <person name="Jian M."/>
            <person name="Yang H."/>
            <person name="Zhang G."/>
            <person name="Yang Z."/>
            <person name="Chen R."/>
            <person name="Liu S."/>
            <person name="Li J."/>
            <person name="Ma L."/>
            <person name="Liu H."/>
            <person name="Zhou Y."/>
            <person name="Zhao J."/>
            <person name="Fang X."/>
            <person name="Li G."/>
            <person name="Fang L."/>
            <person name="Li Y."/>
            <person name="Liu D."/>
            <person name="Zheng H."/>
            <person name="Zhang Y."/>
            <person name="Qin N."/>
            <person name="Li Z."/>
            <person name="Yang G."/>
            <person name="Yang S."/>
            <person name="Bolund L."/>
            <person name="Kristiansen K."/>
            <person name="Zheng H."/>
            <person name="Li S."/>
            <person name="Zhang X."/>
            <person name="Yang H."/>
            <person name="Wang J."/>
            <person name="Sun R."/>
            <person name="Zhang B."/>
            <person name="Jiang S."/>
            <person name="Wang J."/>
            <person name="Du Y."/>
            <person name="Li S."/>
        </authorList>
    </citation>
    <scope>NUCLEOTIDE SEQUENCE [LARGE SCALE GENOMIC DNA]</scope>
    <source>
        <strain evidence="17">cv. 9930</strain>
    </source>
</reference>
<dbReference type="Gene3D" id="2.60.120.560">
    <property type="entry name" value="Exo-inulinase, domain 1"/>
    <property type="match status" value="1"/>
</dbReference>
<dbReference type="Gramene" id="KGN50220">
    <property type="protein sequence ID" value="KGN50220"/>
    <property type="gene ID" value="Csa_5G160230"/>
</dbReference>
<evidence type="ECO:0000259" key="15">
    <source>
        <dbReference type="Pfam" id="PF11837"/>
    </source>
</evidence>
<dbReference type="SUPFAM" id="SSF49899">
    <property type="entry name" value="Concanavalin A-like lectins/glucanases"/>
    <property type="match status" value="1"/>
</dbReference>
<comment type="subcellular location">
    <subcellularLocation>
        <location evidence="2">Vacuole lumen</location>
    </subcellularLocation>
</comment>
<dbReference type="InterPro" id="IPR001362">
    <property type="entry name" value="Glyco_hydro_32"/>
</dbReference>
<reference evidence="16 17" key="2">
    <citation type="journal article" date="2009" name="PLoS ONE">
        <title>An integrated genetic and cytogenetic map of the cucumber genome.</title>
        <authorList>
            <person name="Ren Y."/>
            <person name="Zhang Z."/>
            <person name="Liu J."/>
            <person name="Staub J.E."/>
            <person name="Han Y."/>
            <person name="Cheng Z."/>
            <person name="Li X."/>
            <person name="Lu J."/>
            <person name="Miao H."/>
            <person name="Kang H."/>
            <person name="Xie B."/>
            <person name="Gu X."/>
            <person name="Wang X."/>
            <person name="Du Y."/>
            <person name="Jin W."/>
            <person name="Huang S."/>
        </authorList>
    </citation>
    <scope>NUCLEOTIDE SEQUENCE [LARGE SCALE GENOMIC DNA]</scope>
    <source>
        <strain evidence="17">cv. 9930</strain>
    </source>
</reference>
<gene>
    <name evidence="16" type="ORF">Csa_5G160230</name>
</gene>
<evidence type="ECO:0000256" key="8">
    <source>
        <dbReference type="ARBA" id="ARBA00023145"/>
    </source>
</evidence>
<dbReference type="SMART" id="SM00640">
    <property type="entry name" value="Glyco_32"/>
    <property type="match status" value="1"/>
</dbReference>
<name>A0A0A0KKK0_CUCSA</name>
<dbReference type="InterPro" id="IPR018053">
    <property type="entry name" value="Glyco_hydro_32_AS"/>
</dbReference>
<evidence type="ECO:0000256" key="1">
    <source>
        <dbReference type="ARBA" id="ARBA00000094"/>
    </source>
</evidence>
<dbReference type="OMA" id="ALWEMPD"/>
<evidence type="ECO:0000256" key="9">
    <source>
        <dbReference type="ARBA" id="ARBA00023180"/>
    </source>
</evidence>
<reference evidence="16 17" key="4">
    <citation type="journal article" date="2011" name="BMC Genomics">
        <title>RNA-Seq improves annotation of protein-coding genes in the cucumber genome.</title>
        <authorList>
            <person name="Li Z."/>
            <person name="Zhang Z."/>
            <person name="Yan P."/>
            <person name="Huang S."/>
            <person name="Fei Z."/>
            <person name="Lin K."/>
        </authorList>
    </citation>
    <scope>NUCLEOTIDE SEQUENCE [LARGE SCALE GENOMIC DNA]</scope>
    <source>
        <strain evidence="17">cv. 9930</strain>
    </source>
</reference>
<evidence type="ECO:0000313" key="16">
    <source>
        <dbReference type="EMBL" id="KGN50220.1"/>
    </source>
</evidence>
<comment type="catalytic activity">
    <reaction evidence="1">
        <text>Hydrolysis of terminal non-reducing beta-D-fructofuranoside residues in beta-D-fructofuranosides.</text>
        <dbReference type="EC" id="3.2.1.26"/>
    </reaction>
</comment>
<keyword evidence="6" id="KW-0926">Vacuole</keyword>
<keyword evidence="7 11" id="KW-0378">Hydrolase</keyword>
<dbReference type="Pfam" id="PF00251">
    <property type="entry name" value="Glyco_hydro_32N"/>
    <property type="match status" value="1"/>
</dbReference>
<dbReference type="InterPro" id="IPR021792">
    <property type="entry name" value="Beta-fructofuranosidase_N"/>
</dbReference>
<evidence type="ECO:0000256" key="7">
    <source>
        <dbReference type="ARBA" id="ARBA00022801"/>
    </source>
</evidence>
<accession>A0A0A0KKK0</accession>
<evidence type="ECO:0000256" key="2">
    <source>
        <dbReference type="ARBA" id="ARBA00004410"/>
    </source>
</evidence>
<keyword evidence="8" id="KW-0865">Zymogen</keyword>
<dbReference type="GO" id="GO:0005775">
    <property type="term" value="C:vacuolar lumen"/>
    <property type="evidence" value="ECO:0007669"/>
    <property type="project" value="UniProtKB-SubCell"/>
</dbReference>
<dbReference type="PANTHER" id="PTHR31953">
    <property type="entry name" value="BETA-FRUCTOFURANOSIDASE, INSOLUBLE ISOENZYME CWINV1-RELATED"/>
    <property type="match status" value="1"/>
</dbReference>
<keyword evidence="12" id="KW-1133">Transmembrane helix</keyword>
<dbReference type="CDD" id="cd18624">
    <property type="entry name" value="GH32_Fruct1-like"/>
    <property type="match status" value="1"/>
</dbReference>
<dbReference type="InterPro" id="IPR013148">
    <property type="entry name" value="Glyco_hydro_32_N"/>
</dbReference>
<dbReference type="InterPro" id="IPR023296">
    <property type="entry name" value="Glyco_hydro_beta-prop_sf"/>
</dbReference>
<evidence type="ECO:0000259" key="13">
    <source>
        <dbReference type="Pfam" id="PF00251"/>
    </source>
</evidence>
<dbReference type="PROSITE" id="PS00609">
    <property type="entry name" value="GLYCOSYL_HYDROL_F32"/>
    <property type="match status" value="1"/>
</dbReference>
<dbReference type="EC" id="3.2.1.26" evidence="5"/>
<evidence type="ECO:0000313" key="17">
    <source>
        <dbReference type="Proteomes" id="UP000029981"/>
    </source>
</evidence>
<dbReference type="EMBL" id="CM002926">
    <property type="protein sequence ID" value="KGN50220.1"/>
    <property type="molecule type" value="Genomic_DNA"/>
</dbReference>
<keyword evidence="12" id="KW-0472">Membrane</keyword>
<keyword evidence="10 11" id="KW-0326">Glycosidase</keyword>
<feature type="domain" description="Glycosyl hydrolase family 32 N-terminal" evidence="13">
    <location>
        <begin position="128"/>
        <end position="446"/>
    </location>
</feature>
<dbReference type="eggNOG" id="KOG0228">
    <property type="taxonomic scope" value="Eukaryota"/>
</dbReference>
<organism evidence="16 17">
    <name type="scientific">Cucumis sativus</name>
    <name type="common">Cucumber</name>
    <dbReference type="NCBI Taxonomy" id="3659"/>
    <lineage>
        <taxon>Eukaryota</taxon>
        <taxon>Viridiplantae</taxon>
        <taxon>Streptophyta</taxon>
        <taxon>Embryophyta</taxon>
        <taxon>Tracheophyta</taxon>
        <taxon>Spermatophyta</taxon>
        <taxon>Magnoliopsida</taxon>
        <taxon>eudicotyledons</taxon>
        <taxon>Gunneridae</taxon>
        <taxon>Pentapetalae</taxon>
        <taxon>rosids</taxon>
        <taxon>fabids</taxon>
        <taxon>Cucurbitales</taxon>
        <taxon>Cucurbitaceae</taxon>
        <taxon>Benincaseae</taxon>
        <taxon>Cucumis</taxon>
    </lineage>
</organism>
<dbReference type="STRING" id="3659.A0A0A0KKK0"/>
<evidence type="ECO:0000256" key="3">
    <source>
        <dbReference type="ARBA" id="ARBA00004914"/>
    </source>
</evidence>
<dbReference type="FunFam" id="2.115.10.20:FF:000001">
    <property type="entry name" value="Beta-fructofuranosidase, insoluble isoenzyme CWINV1"/>
    <property type="match status" value="1"/>
</dbReference>
<evidence type="ECO:0000256" key="4">
    <source>
        <dbReference type="ARBA" id="ARBA00009902"/>
    </source>
</evidence>
<evidence type="ECO:0000256" key="6">
    <source>
        <dbReference type="ARBA" id="ARBA00022554"/>
    </source>
</evidence>
<keyword evidence="17" id="KW-1185">Reference proteome</keyword>
<comment type="pathway">
    <text evidence="3">Glycan biosynthesis; sucrose metabolism.</text>
</comment>
<reference evidence="16 17" key="3">
    <citation type="journal article" date="2010" name="BMC Genomics">
        <title>Transcriptome sequencing and comparative analysis of cucumber flowers with different sex types.</title>
        <authorList>
            <person name="Guo S."/>
            <person name="Zheng Y."/>
            <person name="Joung J.G."/>
            <person name="Liu S."/>
            <person name="Zhang Z."/>
            <person name="Crasta O.R."/>
            <person name="Sobral B.W."/>
            <person name="Xu Y."/>
            <person name="Huang S."/>
            <person name="Fei Z."/>
        </authorList>
    </citation>
    <scope>NUCLEOTIDE SEQUENCE [LARGE SCALE GENOMIC DNA]</scope>
    <source>
        <strain evidence="17">cv. 9930</strain>
    </source>
</reference>
<proteinExistence type="inferred from homology"/>
<feature type="transmembrane region" description="Helical" evidence="12">
    <location>
        <begin position="44"/>
        <end position="62"/>
    </location>
</feature>
<dbReference type="Pfam" id="PF11837">
    <property type="entry name" value="INV_N"/>
    <property type="match status" value="1"/>
</dbReference>
<dbReference type="InterPro" id="IPR013189">
    <property type="entry name" value="Glyco_hydro_32_C"/>
</dbReference>
<dbReference type="KEGG" id="csv:101215227"/>
<dbReference type="AlphaFoldDB" id="A0A0A0KKK0"/>
<dbReference type="Gene3D" id="2.115.10.20">
    <property type="entry name" value="Glycosyl hydrolase domain, family 43"/>
    <property type="match status" value="1"/>
</dbReference>
<protein>
    <recommendedName>
        <fullName evidence="5">beta-fructofuranosidase</fullName>
        <ecNumber evidence="5">3.2.1.26</ecNumber>
    </recommendedName>
</protein>
<comment type="similarity">
    <text evidence="4 11">Belongs to the glycosyl hydrolase 32 family.</text>
</comment>
<evidence type="ECO:0000256" key="5">
    <source>
        <dbReference type="ARBA" id="ARBA00012758"/>
    </source>
</evidence>
<dbReference type="GO" id="GO:0004564">
    <property type="term" value="F:beta-fructofuranosidase activity"/>
    <property type="evidence" value="ECO:0007669"/>
    <property type="project" value="UniProtKB-EC"/>
</dbReference>